<dbReference type="Gene3D" id="3.40.50.10660">
    <property type="entry name" value="PrpR receptor domain-like"/>
    <property type="match status" value="1"/>
</dbReference>
<accession>A0A1G8JIF6</accession>
<organism evidence="7 8">
    <name type="scientific">Propionivibrio dicarboxylicus</name>
    <dbReference type="NCBI Taxonomy" id="83767"/>
    <lineage>
        <taxon>Bacteria</taxon>
        <taxon>Pseudomonadati</taxon>
        <taxon>Pseudomonadota</taxon>
        <taxon>Betaproteobacteria</taxon>
        <taxon>Rhodocyclales</taxon>
        <taxon>Rhodocyclaceae</taxon>
        <taxon>Propionivibrio</taxon>
    </lineage>
</organism>
<dbReference type="SUPFAM" id="SSF55785">
    <property type="entry name" value="PYP-like sensor domain (PAS domain)"/>
    <property type="match status" value="1"/>
</dbReference>
<dbReference type="PRINTS" id="PR01590">
    <property type="entry name" value="HTHFIS"/>
</dbReference>
<evidence type="ECO:0000256" key="3">
    <source>
        <dbReference type="ARBA" id="ARBA00023015"/>
    </source>
</evidence>
<dbReference type="GO" id="GO:0005524">
    <property type="term" value="F:ATP binding"/>
    <property type="evidence" value="ECO:0007669"/>
    <property type="project" value="UniProtKB-KW"/>
</dbReference>
<protein>
    <submittedName>
        <fullName evidence="7">PAS domain S-box-containing protein</fullName>
    </submittedName>
</protein>
<dbReference type="Gene3D" id="1.10.10.60">
    <property type="entry name" value="Homeodomain-like"/>
    <property type="match status" value="1"/>
</dbReference>
<dbReference type="InterPro" id="IPR002078">
    <property type="entry name" value="Sigma_54_int"/>
</dbReference>
<evidence type="ECO:0000256" key="4">
    <source>
        <dbReference type="ARBA" id="ARBA00023163"/>
    </source>
</evidence>
<feature type="region of interest" description="Disordered" evidence="5">
    <location>
        <begin position="564"/>
        <end position="597"/>
    </location>
</feature>
<dbReference type="SUPFAM" id="SSF52540">
    <property type="entry name" value="P-loop containing nucleoside triphosphate hydrolases"/>
    <property type="match status" value="1"/>
</dbReference>
<keyword evidence="8" id="KW-1185">Reference proteome</keyword>
<dbReference type="InterPro" id="IPR035965">
    <property type="entry name" value="PAS-like_dom_sf"/>
</dbReference>
<dbReference type="PROSITE" id="PS00688">
    <property type="entry name" value="SIGMA54_INTERACT_3"/>
    <property type="match status" value="1"/>
</dbReference>
<sequence length="641" mass="71315">MGKITCFIPYPEVGTIIEELVSELDDERWELEIIQANYASQIAAWRNVDTDVIISRGITAIAARQRYPDIPVVDIQVTGYDLMRALRQSQKAFPDQRMAIVGSATMIYGARAIEELTDLRFEVAEVIDETDAVPTIARLQESGVEVIIGGVMPTLIAERCGIDAVFIRTGREAIYHALREAVRAVQIRRKEQVRSEQFRTLLDHSADGIVAVDGDGRISLVNAAAMKHGHLQANAVGRAGDALLPQLGLARTLKHGNARLGEIETVGSQAMAVNTIPIKVNHKTVGAVATFRPIADIQEQEGRLRRKIYQRGLVAKHRFDDIVGASRAIRKAVEAASEYSELDSNVLITGETGTGKEIFAQSIHNAGHRRQGPFVAINCAALPENLLESELFGYVEGAFSGASRSGKIGLFELAHRGTIFLDEISEISPKLQGHLLRVLQEREIMRLGDDRVIPVDVRIIAATNRDLLRMMRQERFRQDLYYRLDILRLTLPPLRERREDILPLMREFLAHYCQQFKRPAKTIGADGEARLQRHDWPGNVRELRNIAERLAALRHGERIGAREIDDVLQPASSEESQETTESPAVPPPVAETLQIGNRSPNRAALARALEQSGFHYGKAAALLGISRTTLWRRLKESADAR</sequence>
<dbReference type="InterPro" id="IPR058031">
    <property type="entry name" value="AAA_lid_NorR"/>
</dbReference>
<evidence type="ECO:0000259" key="6">
    <source>
        <dbReference type="PROSITE" id="PS50045"/>
    </source>
</evidence>
<feature type="compositionally biased region" description="Low complexity" evidence="5">
    <location>
        <begin position="569"/>
        <end position="583"/>
    </location>
</feature>
<dbReference type="AlphaFoldDB" id="A0A1G8JIF6"/>
<dbReference type="NCBIfam" id="TIGR00229">
    <property type="entry name" value="sensory_box"/>
    <property type="match status" value="1"/>
</dbReference>
<dbReference type="STRING" id="83767.SAMN05660652_03215"/>
<proteinExistence type="predicted"/>
<dbReference type="GO" id="GO:0000156">
    <property type="term" value="F:phosphorelay response regulator activity"/>
    <property type="evidence" value="ECO:0007669"/>
    <property type="project" value="InterPro"/>
</dbReference>
<name>A0A1G8JIF6_9RHOO</name>
<dbReference type="Pfam" id="PF06506">
    <property type="entry name" value="PrpR_N"/>
    <property type="match status" value="1"/>
</dbReference>
<dbReference type="FunFam" id="3.40.50.300:FF:000006">
    <property type="entry name" value="DNA-binding transcriptional regulator NtrC"/>
    <property type="match status" value="1"/>
</dbReference>
<dbReference type="InterPro" id="IPR009057">
    <property type="entry name" value="Homeodomain-like_sf"/>
</dbReference>
<dbReference type="InterPro" id="IPR000014">
    <property type="entry name" value="PAS"/>
</dbReference>
<keyword evidence="3" id="KW-0805">Transcription regulation</keyword>
<dbReference type="PROSITE" id="PS50045">
    <property type="entry name" value="SIGMA54_INTERACT_4"/>
    <property type="match status" value="1"/>
</dbReference>
<dbReference type="SUPFAM" id="SSF159800">
    <property type="entry name" value="PrpR receptor domain-like"/>
    <property type="match status" value="1"/>
</dbReference>
<keyword evidence="4" id="KW-0804">Transcription</keyword>
<dbReference type="InterPro" id="IPR010524">
    <property type="entry name" value="Sig_transdc_resp-reg_PrpR_N"/>
</dbReference>
<keyword evidence="2" id="KW-0067">ATP-binding</keyword>
<feature type="domain" description="Sigma-54 factor interaction" evidence="6">
    <location>
        <begin position="322"/>
        <end position="552"/>
    </location>
</feature>
<dbReference type="InterPro" id="IPR002197">
    <property type="entry name" value="HTH_Fis"/>
</dbReference>
<dbReference type="Gene3D" id="3.30.450.20">
    <property type="entry name" value="PAS domain"/>
    <property type="match status" value="1"/>
</dbReference>
<dbReference type="EMBL" id="FNCY01000016">
    <property type="protein sequence ID" value="SDI30946.1"/>
    <property type="molecule type" value="Genomic_DNA"/>
</dbReference>
<gene>
    <name evidence="7" type="ORF">SAMN05660652_03215</name>
</gene>
<evidence type="ECO:0000256" key="2">
    <source>
        <dbReference type="ARBA" id="ARBA00022840"/>
    </source>
</evidence>
<dbReference type="SMART" id="SM00382">
    <property type="entry name" value="AAA"/>
    <property type="match status" value="1"/>
</dbReference>
<evidence type="ECO:0000256" key="5">
    <source>
        <dbReference type="SAM" id="MobiDB-lite"/>
    </source>
</evidence>
<dbReference type="GO" id="GO:0006355">
    <property type="term" value="P:regulation of DNA-templated transcription"/>
    <property type="evidence" value="ECO:0007669"/>
    <property type="project" value="InterPro"/>
</dbReference>
<dbReference type="CDD" id="cd00009">
    <property type="entry name" value="AAA"/>
    <property type="match status" value="1"/>
</dbReference>
<dbReference type="RefSeq" id="WP_218122781.1">
    <property type="nucleotide sequence ID" value="NZ_FNCY01000016.1"/>
</dbReference>
<dbReference type="PANTHER" id="PTHR32071:SF57">
    <property type="entry name" value="C4-DICARBOXYLATE TRANSPORT TRANSCRIPTIONAL REGULATORY PROTEIN DCTD"/>
    <property type="match status" value="1"/>
</dbReference>
<dbReference type="Pfam" id="PF00989">
    <property type="entry name" value="PAS"/>
    <property type="match status" value="1"/>
</dbReference>
<dbReference type="Proteomes" id="UP000198607">
    <property type="component" value="Unassembled WGS sequence"/>
</dbReference>
<dbReference type="Pfam" id="PF00158">
    <property type="entry name" value="Sigma54_activat"/>
    <property type="match status" value="1"/>
</dbReference>
<dbReference type="Gene3D" id="1.10.8.60">
    <property type="match status" value="1"/>
</dbReference>
<evidence type="ECO:0000313" key="7">
    <source>
        <dbReference type="EMBL" id="SDI30946.1"/>
    </source>
</evidence>
<dbReference type="InterPro" id="IPR025662">
    <property type="entry name" value="Sigma_54_int_dom_ATP-bd_1"/>
</dbReference>
<dbReference type="PROSITE" id="PS00675">
    <property type="entry name" value="SIGMA54_INTERACT_1"/>
    <property type="match status" value="1"/>
</dbReference>
<dbReference type="InterPro" id="IPR003593">
    <property type="entry name" value="AAA+_ATPase"/>
</dbReference>
<evidence type="ECO:0000313" key="8">
    <source>
        <dbReference type="Proteomes" id="UP000198607"/>
    </source>
</evidence>
<dbReference type="GO" id="GO:0043565">
    <property type="term" value="F:sequence-specific DNA binding"/>
    <property type="evidence" value="ECO:0007669"/>
    <property type="project" value="InterPro"/>
</dbReference>
<dbReference type="InterPro" id="IPR027417">
    <property type="entry name" value="P-loop_NTPase"/>
</dbReference>
<dbReference type="Gene3D" id="3.40.50.300">
    <property type="entry name" value="P-loop containing nucleotide triphosphate hydrolases"/>
    <property type="match status" value="1"/>
</dbReference>
<evidence type="ECO:0000256" key="1">
    <source>
        <dbReference type="ARBA" id="ARBA00022741"/>
    </source>
</evidence>
<dbReference type="Gene3D" id="3.40.50.2300">
    <property type="match status" value="1"/>
</dbReference>
<dbReference type="PANTHER" id="PTHR32071">
    <property type="entry name" value="TRANSCRIPTIONAL REGULATORY PROTEIN"/>
    <property type="match status" value="1"/>
</dbReference>
<dbReference type="Pfam" id="PF25601">
    <property type="entry name" value="AAA_lid_14"/>
    <property type="match status" value="1"/>
</dbReference>
<dbReference type="InterPro" id="IPR013767">
    <property type="entry name" value="PAS_fold"/>
</dbReference>
<reference evidence="7 8" key="1">
    <citation type="submission" date="2016-10" db="EMBL/GenBank/DDBJ databases">
        <authorList>
            <person name="de Groot N.N."/>
        </authorList>
    </citation>
    <scope>NUCLEOTIDE SEQUENCE [LARGE SCALE GENOMIC DNA]</scope>
    <source>
        <strain evidence="7 8">DSM 5885</strain>
    </source>
</reference>
<keyword evidence="1" id="KW-0547">Nucleotide-binding</keyword>
<dbReference type="SUPFAM" id="SSF46689">
    <property type="entry name" value="Homeodomain-like"/>
    <property type="match status" value="1"/>
</dbReference>
<dbReference type="Pfam" id="PF02954">
    <property type="entry name" value="HTH_8"/>
    <property type="match status" value="1"/>
</dbReference>
<dbReference type="InterPro" id="IPR025944">
    <property type="entry name" value="Sigma_54_int_dom_CS"/>
</dbReference>